<accession>A0A6J5NNY7</accession>
<organism evidence="2">
    <name type="scientific">uncultured Caudovirales phage</name>
    <dbReference type="NCBI Taxonomy" id="2100421"/>
    <lineage>
        <taxon>Viruses</taxon>
        <taxon>Duplodnaviria</taxon>
        <taxon>Heunggongvirae</taxon>
        <taxon>Uroviricota</taxon>
        <taxon>Caudoviricetes</taxon>
        <taxon>Peduoviridae</taxon>
        <taxon>Maltschvirus</taxon>
        <taxon>Maltschvirus maltsch</taxon>
    </lineage>
</organism>
<dbReference type="InterPro" id="IPR013230">
    <property type="entry name" value="Peptidase_M15A_C"/>
</dbReference>
<reference evidence="2" key="1">
    <citation type="submission" date="2020-04" db="EMBL/GenBank/DDBJ databases">
        <authorList>
            <person name="Chiriac C."/>
            <person name="Salcher M."/>
            <person name="Ghai R."/>
            <person name="Kavagutti S V."/>
        </authorList>
    </citation>
    <scope>NUCLEOTIDE SEQUENCE</scope>
</reference>
<feature type="domain" description="Peptidase M15A C-terminal" evidence="1">
    <location>
        <begin position="7"/>
        <end position="111"/>
    </location>
</feature>
<evidence type="ECO:0000259" key="1">
    <source>
        <dbReference type="Pfam" id="PF08291"/>
    </source>
</evidence>
<evidence type="ECO:0000313" key="2">
    <source>
        <dbReference type="EMBL" id="CAB4161550.1"/>
    </source>
</evidence>
<protein>
    <submittedName>
        <fullName evidence="2">Peptidase M15A, C-terminal</fullName>
    </submittedName>
</protein>
<dbReference type="EMBL" id="LR796700">
    <property type="protein sequence ID" value="CAB4161550.1"/>
    <property type="molecule type" value="Genomic_DNA"/>
</dbReference>
<dbReference type="SUPFAM" id="SSF55166">
    <property type="entry name" value="Hedgehog/DD-peptidase"/>
    <property type="match status" value="1"/>
</dbReference>
<proteinExistence type="predicted"/>
<sequence>MTQLSRNFTLAELCKSEVAIRRNIDNTPSEKVQNNLYTLVANVLQPLRDKFGPVTITSGYRSPAVNTAVGGSPVSDHCLGMAADIEISGIDNKVLAEYIRDNFKFTQLILEFYTNDVPDSGWVHVSYDEKDLKCNVLRAVKENGKTVYHKGI</sequence>
<gene>
    <name evidence="2" type="ORF">UFOVP729_64</name>
</gene>
<dbReference type="Pfam" id="PF08291">
    <property type="entry name" value="Peptidase_M15_3"/>
    <property type="match status" value="1"/>
</dbReference>
<dbReference type="Gene3D" id="3.30.1380.10">
    <property type="match status" value="1"/>
</dbReference>
<name>A0A6J5NNY7_9CAUD</name>
<dbReference type="InterPro" id="IPR009045">
    <property type="entry name" value="Zn_M74/Hedgehog-like"/>
</dbReference>